<protein>
    <submittedName>
        <fullName evidence="1">Uncharacterized protein</fullName>
    </submittedName>
</protein>
<proteinExistence type="predicted"/>
<dbReference type="KEGG" id="bze:COCCADRAFT_112011"/>
<dbReference type="EMBL" id="KI964954">
    <property type="protein sequence ID" value="EUC27321.1"/>
    <property type="molecule type" value="Genomic_DNA"/>
</dbReference>
<name>W6Y8A8_COCC2</name>
<dbReference type="Proteomes" id="UP000053841">
    <property type="component" value="Unassembled WGS sequence"/>
</dbReference>
<evidence type="ECO:0000313" key="2">
    <source>
        <dbReference type="Proteomes" id="UP000053841"/>
    </source>
</evidence>
<dbReference type="AlphaFoldDB" id="W6Y8A8"/>
<gene>
    <name evidence="1" type="ORF">COCCADRAFT_112011</name>
</gene>
<dbReference type="STRING" id="930089.W6Y8A8"/>
<evidence type="ECO:0000313" key="1">
    <source>
        <dbReference type="EMBL" id="EUC27321.1"/>
    </source>
</evidence>
<dbReference type="RefSeq" id="XP_007718373.1">
    <property type="nucleotide sequence ID" value="XM_007720183.1"/>
</dbReference>
<keyword evidence="2" id="KW-1185">Reference proteome</keyword>
<accession>W6Y8A8</accession>
<reference evidence="1 2" key="1">
    <citation type="journal article" date="2013" name="PLoS Genet.">
        <title>Comparative genome structure, secondary metabolite, and effector coding capacity across Cochliobolus pathogens.</title>
        <authorList>
            <person name="Condon B.J."/>
            <person name="Leng Y."/>
            <person name="Wu D."/>
            <person name="Bushley K.E."/>
            <person name="Ohm R.A."/>
            <person name="Otillar R."/>
            <person name="Martin J."/>
            <person name="Schackwitz W."/>
            <person name="Grimwood J."/>
            <person name="MohdZainudin N."/>
            <person name="Xue C."/>
            <person name="Wang R."/>
            <person name="Manning V.A."/>
            <person name="Dhillon B."/>
            <person name="Tu Z.J."/>
            <person name="Steffenson B.J."/>
            <person name="Salamov A."/>
            <person name="Sun H."/>
            <person name="Lowry S."/>
            <person name="LaButti K."/>
            <person name="Han J."/>
            <person name="Copeland A."/>
            <person name="Lindquist E."/>
            <person name="Barry K."/>
            <person name="Schmutz J."/>
            <person name="Baker S.E."/>
            <person name="Ciuffetti L.M."/>
            <person name="Grigoriev I.V."/>
            <person name="Zhong S."/>
            <person name="Turgeon B.G."/>
        </authorList>
    </citation>
    <scope>NUCLEOTIDE SEQUENCE [LARGE SCALE GENOMIC DNA]</scope>
    <source>
        <strain evidence="1 2">26-R-13</strain>
    </source>
</reference>
<organism evidence="1 2">
    <name type="scientific">Cochliobolus carbonum (strain 26-R-13)</name>
    <name type="common">Maize leaf spot fungus</name>
    <name type="synonym">Bipolaris zeicola</name>
    <dbReference type="NCBI Taxonomy" id="930089"/>
    <lineage>
        <taxon>Eukaryota</taxon>
        <taxon>Fungi</taxon>
        <taxon>Dikarya</taxon>
        <taxon>Ascomycota</taxon>
        <taxon>Pezizomycotina</taxon>
        <taxon>Dothideomycetes</taxon>
        <taxon>Pleosporomycetidae</taxon>
        <taxon>Pleosporales</taxon>
        <taxon>Pleosporineae</taxon>
        <taxon>Pleosporaceae</taxon>
        <taxon>Bipolaris</taxon>
    </lineage>
</organism>
<dbReference type="OrthoDB" id="16820at2759"/>
<dbReference type="GeneID" id="19144383"/>
<sequence>MGWETRHRWHQTDWEAVERNPEFLKIPQPLWLYCHDAEAYAYEKCQAVVDHVKSGTPFESANLPEGYVHED</sequence>
<dbReference type="HOGENOM" id="CLU_2739659_0_0_1"/>